<protein>
    <submittedName>
        <fullName evidence="1">Uncharacterized protein</fullName>
    </submittedName>
</protein>
<name>A0AAV2SKQ2_MEGNR</name>
<evidence type="ECO:0000313" key="1">
    <source>
        <dbReference type="EMBL" id="CAL4193176.1"/>
    </source>
</evidence>
<keyword evidence="2" id="KW-1185">Reference proteome</keyword>
<dbReference type="AlphaFoldDB" id="A0AAV2SKQ2"/>
<organism evidence="1 2">
    <name type="scientific">Meganyctiphanes norvegica</name>
    <name type="common">Northern krill</name>
    <name type="synonym">Thysanopoda norvegica</name>
    <dbReference type="NCBI Taxonomy" id="48144"/>
    <lineage>
        <taxon>Eukaryota</taxon>
        <taxon>Metazoa</taxon>
        <taxon>Ecdysozoa</taxon>
        <taxon>Arthropoda</taxon>
        <taxon>Crustacea</taxon>
        <taxon>Multicrustacea</taxon>
        <taxon>Malacostraca</taxon>
        <taxon>Eumalacostraca</taxon>
        <taxon>Eucarida</taxon>
        <taxon>Euphausiacea</taxon>
        <taxon>Euphausiidae</taxon>
        <taxon>Meganyctiphanes</taxon>
    </lineage>
</organism>
<comment type="caution">
    <text evidence="1">The sequence shown here is derived from an EMBL/GenBank/DDBJ whole genome shotgun (WGS) entry which is preliminary data.</text>
</comment>
<gene>
    <name evidence="1" type="ORF">MNOR_LOCUS36805</name>
</gene>
<evidence type="ECO:0000313" key="2">
    <source>
        <dbReference type="Proteomes" id="UP001497623"/>
    </source>
</evidence>
<reference evidence="1 2" key="1">
    <citation type="submission" date="2024-05" db="EMBL/GenBank/DDBJ databases">
        <authorList>
            <person name="Wallberg A."/>
        </authorList>
    </citation>
    <scope>NUCLEOTIDE SEQUENCE [LARGE SCALE GENOMIC DNA]</scope>
</reference>
<dbReference type="Proteomes" id="UP001497623">
    <property type="component" value="Unassembled WGS sequence"/>
</dbReference>
<proteinExistence type="predicted"/>
<sequence>MVRDDSPFLHFGKKKIICASSDNNISKYSKMLFKLTTNITTLSIITNSSSNTTATVTTNIIPTITSSMALPLTTSQIIATTTYTTITITIIITFHSLVTINTPTRPLPISPPALLLPPMPSPPLQSTKPIAQTT</sequence>
<dbReference type="EMBL" id="CAXKWB010069450">
    <property type="protein sequence ID" value="CAL4193176.1"/>
    <property type="molecule type" value="Genomic_DNA"/>
</dbReference>
<accession>A0AAV2SKQ2</accession>